<keyword evidence="2" id="KW-0472">Membrane</keyword>
<dbReference type="PANTHER" id="PTHR30627">
    <property type="entry name" value="PEPTIDOGLYCAN D,D-TRANSPEPTIDASE"/>
    <property type="match status" value="1"/>
</dbReference>
<keyword evidence="4" id="KW-0808">Transferase</keyword>
<evidence type="ECO:0000313" key="5">
    <source>
        <dbReference type="Proteomes" id="UP000319716"/>
    </source>
</evidence>
<protein>
    <submittedName>
        <fullName evidence="4">Cell division protein FtsI</fullName>
        <ecNumber evidence="4">2.4.1.129</ecNumber>
    </submittedName>
</protein>
<dbReference type="SMART" id="SM00740">
    <property type="entry name" value="PASTA"/>
    <property type="match status" value="1"/>
</dbReference>
<name>A0A4Y1ZBT2_9BACL</name>
<reference evidence="4 5" key="1">
    <citation type="submission" date="2017-11" db="EMBL/GenBank/DDBJ databases">
        <title>Draft Genome Sequence of Sporolactobacillus inulinus NBRC 111894 Isolated from Koso, a Japanese Sugar-Vegetable Fermented Beverage.</title>
        <authorList>
            <person name="Chiou T.Y."/>
            <person name="Oshima K."/>
            <person name="Suda W."/>
            <person name="Hattori M."/>
            <person name="Takahashi T."/>
        </authorList>
    </citation>
    <scope>NUCLEOTIDE SEQUENCE [LARGE SCALE GENOMIC DNA]</scope>
    <source>
        <strain evidence="4 5">NBRC111894</strain>
    </source>
</reference>
<proteinExistence type="predicted"/>
<keyword evidence="4" id="KW-0131">Cell cycle</keyword>
<dbReference type="GO" id="GO:0016757">
    <property type="term" value="F:glycosyltransferase activity"/>
    <property type="evidence" value="ECO:0007669"/>
    <property type="project" value="UniProtKB-KW"/>
</dbReference>
<gene>
    <name evidence="4" type="ORF">NBRC111894_2024</name>
</gene>
<dbReference type="Gene3D" id="3.30.10.20">
    <property type="match status" value="1"/>
</dbReference>
<dbReference type="EMBL" id="BEXB01000014">
    <property type="protein sequence ID" value="GAY76470.1"/>
    <property type="molecule type" value="Genomic_DNA"/>
</dbReference>
<sequence length="186" mass="20108">MISENTSKQVRDTLESVVAQGTGRNAYVQGYRVGGKTGTAQKVDPKTGRYLSNDYIVSFMGFAPANNPKIAVYVSIDHPKNTVQFGGTVSAPIAGRIIGDSLSAMGVKKQKGGLQKEVRYPDQPMIKIPDLKGMDKNDLRNALFNLKLETKGDGDVVTMQSPKPGIKVKQGSTIMVYLGDKKKADD</sequence>
<dbReference type="SUPFAM" id="SSF54184">
    <property type="entry name" value="Penicillin-binding protein 2x (pbp-2x), c-terminal domain"/>
    <property type="match status" value="1"/>
</dbReference>
<keyword evidence="4" id="KW-0132">Cell division</keyword>
<evidence type="ECO:0000313" key="4">
    <source>
        <dbReference type="EMBL" id="GAY76470.1"/>
    </source>
</evidence>
<evidence type="ECO:0000256" key="2">
    <source>
        <dbReference type="ARBA" id="ARBA00023136"/>
    </source>
</evidence>
<comment type="subcellular location">
    <subcellularLocation>
        <location evidence="1">Membrane</location>
    </subcellularLocation>
</comment>
<dbReference type="GO" id="GO:0008658">
    <property type="term" value="F:penicillin binding"/>
    <property type="evidence" value="ECO:0007669"/>
    <property type="project" value="InterPro"/>
</dbReference>
<dbReference type="GO" id="GO:0051301">
    <property type="term" value="P:cell division"/>
    <property type="evidence" value="ECO:0007669"/>
    <property type="project" value="UniProtKB-KW"/>
</dbReference>
<dbReference type="Proteomes" id="UP000319716">
    <property type="component" value="Unassembled WGS sequence"/>
</dbReference>
<comment type="caution">
    <text evidence="4">The sequence shown here is derived from an EMBL/GenBank/DDBJ whole genome shotgun (WGS) entry which is preliminary data.</text>
</comment>
<dbReference type="SUPFAM" id="SSF56601">
    <property type="entry name" value="beta-lactamase/transpeptidase-like"/>
    <property type="match status" value="1"/>
</dbReference>
<evidence type="ECO:0000256" key="1">
    <source>
        <dbReference type="ARBA" id="ARBA00004370"/>
    </source>
</evidence>
<dbReference type="GO" id="GO:0005886">
    <property type="term" value="C:plasma membrane"/>
    <property type="evidence" value="ECO:0007669"/>
    <property type="project" value="TreeGrafter"/>
</dbReference>
<dbReference type="InterPro" id="IPR012338">
    <property type="entry name" value="Beta-lactam/transpept-like"/>
</dbReference>
<keyword evidence="4" id="KW-0328">Glycosyltransferase</keyword>
<accession>A0A4Y1ZBT2</accession>
<feature type="domain" description="PASTA" evidence="3">
    <location>
        <begin position="122"/>
        <end position="180"/>
    </location>
</feature>
<dbReference type="InterPro" id="IPR005543">
    <property type="entry name" value="PASTA_dom"/>
</dbReference>
<dbReference type="InterPro" id="IPR050515">
    <property type="entry name" value="Beta-lactam/transpept"/>
</dbReference>
<dbReference type="Pfam" id="PF03793">
    <property type="entry name" value="PASTA"/>
    <property type="match status" value="1"/>
</dbReference>
<dbReference type="GO" id="GO:0071555">
    <property type="term" value="P:cell wall organization"/>
    <property type="evidence" value="ECO:0007669"/>
    <property type="project" value="TreeGrafter"/>
</dbReference>
<dbReference type="PROSITE" id="PS51178">
    <property type="entry name" value="PASTA"/>
    <property type="match status" value="1"/>
</dbReference>
<dbReference type="Pfam" id="PF00905">
    <property type="entry name" value="Transpeptidase"/>
    <property type="match status" value="1"/>
</dbReference>
<dbReference type="EC" id="2.4.1.129" evidence="4"/>
<dbReference type="Gene3D" id="3.30.450.330">
    <property type="match status" value="1"/>
</dbReference>
<dbReference type="PANTHER" id="PTHR30627:SF1">
    <property type="entry name" value="PEPTIDOGLYCAN D,D-TRANSPEPTIDASE FTSI"/>
    <property type="match status" value="1"/>
</dbReference>
<organism evidence="4 5">
    <name type="scientific">Sporolactobacillus inulinus</name>
    <dbReference type="NCBI Taxonomy" id="2078"/>
    <lineage>
        <taxon>Bacteria</taxon>
        <taxon>Bacillati</taxon>
        <taxon>Bacillota</taxon>
        <taxon>Bacilli</taxon>
        <taxon>Bacillales</taxon>
        <taxon>Sporolactobacillaceae</taxon>
        <taxon>Sporolactobacillus</taxon>
    </lineage>
</organism>
<dbReference type="AlphaFoldDB" id="A0A4Y1ZBT2"/>
<evidence type="ECO:0000259" key="3">
    <source>
        <dbReference type="PROSITE" id="PS51178"/>
    </source>
</evidence>
<dbReference type="InterPro" id="IPR001460">
    <property type="entry name" value="PCN-bd_Tpept"/>
</dbReference>